<dbReference type="PATRIC" id="fig|1094508.3.peg.700"/>
<feature type="domain" description="SLH" evidence="7">
    <location>
        <begin position="42"/>
        <end position="105"/>
    </location>
</feature>
<dbReference type="InterPro" id="IPR017853">
    <property type="entry name" value="GH"/>
</dbReference>
<evidence type="ECO:0000256" key="6">
    <source>
        <dbReference type="SAM" id="MobiDB-lite"/>
    </source>
</evidence>
<evidence type="ECO:0000256" key="2">
    <source>
        <dbReference type="ARBA" id="ARBA00022737"/>
    </source>
</evidence>
<keyword evidence="3 5" id="KW-0378">Hydrolase</keyword>
<evidence type="ECO:0000259" key="7">
    <source>
        <dbReference type="PROSITE" id="PS51272"/>
    </source>
</evidence>
<dbReference type="STRING" id="1094508.Tsac_0691"/>
<dbReference type="GO" id="GO:0008810">
    <property type="term" value="F:cellulase activity"/>
    <property type="evidence" value="ECO:0007669"/>
    <property type="project" value="InterPro"/>
</dbReference>
<dbReference type="InterPro" id="IPR001119">
    <property type="entry name" value="SLH_dom"/>
</dbReference>
<dbReference type="PANTHER" id="PTHR40079">
    <property type="entry name" value="MANNAN ENDO-1,4-BETA-MANNOSIDASE E-RELATED"/>
    <property type="match status" value="1"/>
</dbReference>
<evidence type="ECO:0000259" key="8">
    <source>
        <dbReference type="PROSITE" id="PS51764"/>
    </source>
</evidence>
<sequence length="1422" mass="154957">MMSLFREFIAGILSVLLIVSATPYNFFSTSYAATSEAVVSNLNSFAFSDIRDNWAKNSIENLKNYGIINGYPDGTFKPQKEITRAEVVSILNRIFGFSAKSEHQFSDVKSGAWYLDQLLIARYAGYYSGFPNNISKADANITREDAITLLADVFNMNGQGDSSNINKFKDASQISDYAKGAVDSLGEIISGYDDGTFKPEKTITRAEFCALLDRLIAGYFNIGGNYEGKSFNGNVIINHDGVTLKNTVIKGNLFFASGIGNGEAAIDNVTVDGTVYISGGGENSIYINNSNINKIVVNRLDGKVHVAFSGNNEVGNIAVNSESLIDLNDKSDIGTIEVNTYVALNIGREASVSEINVNSGANGTIINGYGTIKKANIEAENVSLNGRILEKGLLNLSSKNDNNNSTNTNINTNNNSNSSSNESTTRSINLVDPDATAATKELFVYLNDIRGKEVLFGHQHDTDEGITITSGSNELQSDVKNDVGDFPAVFGWDTLSLEGKEKPGVPNDLEKNRENLIAAVKKIHEMGGIFTLSAHMPNFVTGGSFNDVSGDVVEKILPGGEYNSQFNEFLDNIALFANNLKDDDGNLIPILFRPFHEQNGGWFWWGAKTTTPSQYIELYRYTVEYLRDKKGVHNILYVYSPNGPFNGSEDNYLATYPGDNYVDVLGMDQYDNIDNPGTAQFLSGLVNDLSMISKLADSKGKIAVLSEFGYSPQGMKVTGNGDLSWFTDVLNAIKSDSNARRIAYMLTWANFGLNGNLFVPYKNAPNLGDHELLPDFIKFYQDPYTAFLNDIKGTNLTEDVIVNPGKPFMHIVTPTDNSEITTNTTKIRVRILNDTPTKVVYKVNDSNVEVPMTLDQDGYYSQDWSPSYQYNGKTTKITVIAYNGGSIEFEQSVNVFVKIPEILIKDYTFDTNIEGIQNNGTYPESMSLNIGHAVLDGDGKLEMTVSGMTYADSWQELKLQLTNINDVLPYVNRIKFDVLIPVAAANVNPDATVRGIAMLPDDWDTKYGMTTTEKKITDLSTESIDGIQYAYFPVTIDLDSSKVASAKGLAISVVGNGLNFDGTGEIYVDNIQLINAFVEAPTDPSLVDDFESYQGNDAALQSKWIKASGDDISVSLTNNNAADGKYAMKVDYRLGSSGYTGVTKTLGGVDWSGYNKLKFYLVPDGSNQKLVIQMKINGIYYEAYPSLSNSIPHWEEIGFNSFTVAPWDTKDQGKVITKEDLKNVQEFSIYVNDAGGSKSGTLYFDGIRAINDGTGGIPNGSSGSNSTPAQPGVLYDFENGTDGWTVDQNNANAIATSITTDAASSGTHSLTSNFDLSKTDGFEIDKVQAIDLSAVKKISIDIKLSNGTATAALYIKTGSSWTWYDSGWQPISSSGFTILSIDLDSSKISNLDNVQSIGVKIIPDSGQTGNSNVYLDNVVLSD</sequence>
<dbReference type="InterPro" id="IPR013783">
    <property type="entry name" value="Ig-like_fold"/>
</dbReference>
<dbReference type="InterPro" id="IPR049475">
    <property type="entry name" value="Mann_GBD_bact"/>
</dbReference>
<comment type="similarity">
    <text evidence="1 5">Belongs to the glycosyl hydrolase 26 family.</text>
</comment>
<dbReference type="InterPro" id="IPR005087">
    <property type="entry name" value="CBM11"/>
</dbReference>
<evidence type="ECO:0000256" key="1">
    <source>
        <dbReference type="ARBA" id="ARBA00007754"/>
    </source>
</evidence>
<evidence type="ECO:0000256" key="3">
    <source>
        <dbReference type="ARBA" id="ARBA00022801"/>
    </source>
</evidence>
<feature type="region of interest" description="Disordered" evidence="6">
    <location>
        <begin position="398"/>
        <end position="426"/>
    </location>
</feature>
<dbReference type="KEGG" id="tsh:Tsac_0691"/>
<feature type="active site" description="Proton donor" evidence="5">
    <location>
        <position position="597"/>
    </location>
</feature>
<evidence type="ECO:0000256" key="4">
    <source>
        <dbReference type="ARBA" id="ARBA00023295"/>
    </source>
</evidence>
<dbReference type="Pfam" id="PF02156">
    <property type="entry name" value="Glyco_hydro_26"/>
    <property type="match status" value="1"/>
</dbReference>
<dbReference type="Gene3D" id="3.20.20.80">
    <property type="entry name" value="Glycosidases"/>
    <property type="match status" value="1"/>
</dbReference>
<dbReference type="eggNOG" id="COG4124">
    <property type="taxonomic scope" value="Bacteria"/>
</dbReference>
<feature type="active site" description="Nucleophile" evidence="5">
    <location>
        <position position="707"/>
    </location>
</feature>
<dbReference type="GO" id="GO:0006080">
    <property type="term" value="P:substituted mannan metabolic process"/>
    <property type="evidence" value="ECO:0007669"/>
    <property type="project" value="InterPro"/>
</dbReference>
<dbReference type="Pfam" id="PF00395">
    <property type="entry name" value="SLH"/>
    <property type="match status" value="2"/>
</dbReference>
<dbReference type="InterPro" id="IPR008979">
    <property type="entry name" value="Galactose-bd-like_sf"/>
</dbReference>
<dbReference type="BioCyc" id="TSAC1094508:GLMA-702-MONOMER"/>
<proteinExistence type="inferred from homology"/>
<dbReference type="InterPro" id="IPR000805">
    <property type="entry name" value="Glyco_hydro_26"/>
</dbReference>
<dbReference type="Pfam" id="PF17957">
    <property type="entry name" value="Big_7"/>
    <property type="match status" value="1"/>
</dbReference>
<dbReference type="Pfam" id="PF03425">
    <property type="entry name" value="CBM_11"/>
    <property type="match status" value="1"/>
</dbReference>
<dbReference type="PROSITE" id="PS51272">
    <property type="entry name" value="SLH"/>
    <property type="match status" value="2"/>
</dbReference>
<dbReference type="Gene3D" id="2.60.40.10">
    <property type="entry name" value="Immunoglobulins"/>
    <property type="match status" value="1"/>
</dbReference>
<accession>I3VT70</accession>
<dbReference type="SUPFAM" id="SSF51445">
    <property type="entry name" value="(Trans)glycosidases"/>
    <property type="match status" value="1"/>
</dbReference>
<evidence type="ECO:0000256" key="5">
    <source>
        <dbReference type="PROSITE-ProRule" id="PRU01100"/>
    </source>
</evidence>
<dbReference type="GO" id="GO:0016985">
    <property type="term" value="F:mannan endo-1,4-beta-mannosidase activity"/>
    <property type="evidence" value="ECO:0007669"/>
    <property type="project" value="InterPro"/>
</dbReference>
<dbReference type="PANTHER" id="PTHR40079:SF4">
    <property type="entry name" value="GH26 DOMAIN-CONTAINING PROTEIN-RELATED"/>
    <property type="match status" value="1"/>
</dbReference>
<evidence type="ECO:0000313" key="10">
    <source>
        <dbReference type="Proteomes" id="UP000006178"/>
    </source>
</evidence>
<dbReference type="InterPro" id="IPR022790">
    <property type="entry name" value="GH26_dom"/>
</dbReference>
<dbReference type="Gene3D" id="2.60.120.260">
    <property type="entry name" value="Galactose-binding domain-like"/>
    <property type="match status" value="2"/>
</dbReference>
<reference evidence="9 10" key="1">
    <citation type="journal article" date="2014" name="Appl. Environ. Microbiol.">
        <title>Profile of Secreted Hydrolases, Associated Proteins, and SlpA in Thermoanaerobacterium saccharolyticum during the Degradation of Hemicellulose.</title>
        <authorList>
            <person name="Currie D.H."/>
            <person name="Guss A.M."/>
            <person name="Herring C.D."/>
            <person name="Giannone R.J."/>
            <person name="Johnson C.M."/>
            <person name="Lankford P.K."/>
            <person name="Brown S.D."/>
            <person name="Hettich R.L."/>
            <person name="Lynd L.R."/>
        </authorList>
    </citation>
    <scope>NUCLEOTIDE SEQUENCE [LARGE SCALE GENOMIC DNA]</scope>
    <source>
        <strain evidence="10">DSM 8691 / JW/SL-YS485</strain>
    </source>
</reference>
<dbReference type="Gene3D" id="2.60.120.430">
    <property type="entry name" value="Galactose-binding lectin"/>
    <property type="match status" value="1"/>
</dbReference>
<evidence type="ECO:0000313" key="9">
    <source>
        <dbReference type="EMBL" id="AFK85715.1"/>
    </source>
</evidence>
<dbReference type="GO" id="GO:0030245">
    <property type="term" value="P:cellulose catabolic process"/>
    <property type="evidence" value="ECO:0007669"/>
    <property type="project" value="InterPro"/>
</dbReference>
<keyword evidence="2" id="KW-0677">Repeat</keyword>
<dbReference type="EMBL" id="CP003184">
    <property type="protein sequence ID" value="AFK85715.1"/>
    <property type="molecule type" value="Genomic_DNA"/>
</dbReference>
<protein>
    <submittedName>
        <fullName evidence="9">Glycoside hydrolase family 26</fullName>
    </submittedName>
</protein>
<keyword evidence="10" id="KW-1185">Reference proteome</keyword>
<organism evidence="9 10">
    <name type="scientific">Thermoanaerobacterium saccharolyticum (strain DSM 8691 / JW/SL-YS485)</name>
    <dbReference type="NCBI Taxonomy" id="1094508"/>
    <lineage>
        <taxon>Bacteria</taxon>
        <taxon>Bacillati</taxon>
        <taxon>Bacillota</taxon>
        <taxon>Clostridia</taxon>
        <taxon>Thermoanaerobacterales</taxon>
        <taxon>Thermoanaerobacteraceae</taxon>
        <taxon>Thermoanaerobacterium</taxon>
    </lineage>
</organism>
<keyword evidence="4 5" id="KW-0326">Glycosidase</keyword>
<dbReference type="Pfam" id="PF09212">
    <property type="entry name" value="CBM27"/>
    <property type="match status" value="1"/>
</dbReference>
<dbReference type="InterPro" id="IPR015295">
    <property type="entry name" value="CBM27"/>
</dbReference>
<feature type="domain" description="SLH" evidence="7">
    <location>
        <begin position="161"/>
        <end position="226"/>
    </location>
</feature>
<feature type="domain" description="GH26" evidence="8">
    <location>
        <begin position="437"/>
        <end position="789"/>
    </location>
</feature>
<dbReference type="Proteomes" id="UP000006178">
    <property type="component" value="Chromosome"/>
</dbReference>
<dbReference type="PRINTS" id="PR00739">
    <property type="entry name" value="GLHYDRLASE26"/>
</dbReference>
<dbReference type="RefSeq" id="WP_014757626.1">
    <property type="nucleotide sequence ID" value="NC_017992.1"/>
</dbReference>
<dbReference type="Pfam" id="PF21253">
    <property type="entry name" value="Mann_GBD_bact"/>
    <property type="match status" value="1"/>
</dbReference>
<gene>
    <name evidence="9" type="ordered locus">Tsac_0691</name>
</gene>
<name>I3VT70_THESW</name>
<dbReference type="SUPFAM" id="SSF49785">
    <property type="entry name" value="Galactose-binding domain-like"/>
    <property type="match status" value="3"/>
</dbReference>
<dbReference type="PROSITE" id="PS51764">
    <property type="entry name" value="GH26"/>
    <property type="match status" value="1"/>
</dbReference>